<dbReference type="HOGENOM" id="CLU_005126_10_1_1"/>
<feature type="transmembrane region" description="Helical" evidence="7">
    <location>
        <begin position="171"/>
        <end position="192"/>
    </location>
</feature>
<dbReference type="GO" id="GO:0015297">
    <property type="term" value="F:antiporter activity"/>
    <property type="evidence" value="ECO:0007669"/>
    <property type="project" value="InterPro"/>
</dbReference>
<evidence type="ECO:0000256" key="7">
    <source>
        <dbReference type="SAM" id="Phobius"/>
    </source>
</evidence>
<evidence type="ECO:0000259" key="8">
    <source>
        <dbReference type="Pfam" id="PF00999"/>
    </source>
</evidence>
<dbReference type="Proteomes" id="UP000053257">
    <property type="component" value="Unassembled WGS sequence"/>
</dbReference>
<dbReference type="PANTHER" id="PTHR32468">
    <property type="entry name" value="CATION/H + ANTIPORTER"/>
    <property type="match status" value="1"/>
</dbReference>
<dbReference type="EMBL" id="KN840492">
    <property type="protein sequence ID" value="KIP07736.1"/>
    <property type="molecule type" value="Genomic_DNA"/>
</dbReference>
<evidence type="ECO:0000313" key="10">
    <source>
        <dbReference type="Proteomes" id="UP000053257"/>
    </source>
</evidence>
<keyword evidence="2" id="KW-0813">Transport</keyword>
<gene>
    <name evidence="9" type="ORF">PHLGIDRAFT_127499</name>
</gene>
<dbReference type="Pfam" id="PF00999">
    <property type="entry name" value="Na_H_Exchanger"/>
    <property type="match status" value="1"/>
</dbReference>
<dbReference type="PANTHER" id="PTHR32468:SF0">
    <property type="entry name" value="K(+)_H(+) ANTIPORTER 1"/>
    <property type="match status" value="1"/>
</dbReference>
<evidence type="ECO:0000256" key="4">
    <source>
        <dbReference type="ARBA" id="ARBA00022989"/>
    </source>
</evidence>
<evidence type="ECO:0000256" key="2">
    <source>
        <dbReference type="ARBA" id="ARBA00022448"/>
    </source>
</evidence>
<keyword evidence="3 7" id="KW-0812">Transmembrane</keyword>
<evidence type="ECO:0000256" key="3">
    <source>
        <dbReference type="ARBA" id="ARBA00022692"/>
    </source>
</evidence>
<reference evidence="9 10" key="1">
    <citation type="journal article" date="2014" name="PLoS Genet.">
        <title>Analysis of the Phlebiopsis gigantea genome, transcriptome and secretome provides insight into its pioneer colonization strategies of wood.</title>
        <authorList>
            <person name="Hori C."/>
            <person name="Ishida T."/>
            <person name="Igarashi K."/>
            <person name="Samejima M."/>
            <person name="Suzuki H."/>
            <person name="Master E."/>
            <person name="Ferreira P."/>
            <person name="Ruiz-Duenas F.J."/>
            <person name="Held B."/>
            <person name="Canessa P."/>
            <person name="Larrondo L.F."/>
            <person name="Schmoll M."/>
            <person name="Druzhinina I.S."/>
            <person name="Kubicek C.P."/>
            <person name="Gaskell J.A."/>
            <person name="Kersten P."/>
            <person name="St John F."/>
            <person name="Glasner J."/>
            <person name="Sabat G."/>
            <person name="Splinter BonDurant S."/>
            <person name="Syed K."/>
            <person name="Yadav J."/>
            <person name="Mgbeahuruike A.C."/>
            <person name="Kovalchuk A."/>
            <person name="Asiegbu F.O."/>
            <person name="Lackner G."/>
            <person name="Hoffmeister D."/>
            <person name="Rencoret J."/>
            <person name="Gutierrez A."/>
            <person name="Sun H."/>
            <person name="Lindquist E."/>
            <person name="Barry K."/>
            <person name="Riley R."/>
            <person name="Grigoriev I.V."/>
            <person name="Henrissat B."/>
            <person name="Kues U."/>
            <person name="Berka R.M."/>
            <person name="Martinez A.T."/>
            <person name="Covert S.F."/>
            <person name="Blanchette R.A."/>
            <person name="Cullen D."/>
        </authorList>
    </citation>
    <scope>NUCLEOTIDE SEQUENCE [LARGE SCALE GENOMIC DNA]</scope>
    <source>
        <strain evidence="9 10">11061_1 CR5-6</strain>
    </source>
</reference>
<feature type="transmembrane region" description="Helical" evidence="7">
    <location>
        <begin position="419"/>
        <end position="441"/>
    </location>
</feature>
<dbReference type="GO" id="GO:0016020">
    <property type="term" value="C:membrane"/>
    <property type="evidence" value="ECO:0007669"/>
    <property type="project" value="UniProtKB-SubCell"/>
</dbReference>
<dbReference type="STRING" id="745531.A0A0C3RZE4"/>
<dbReference type="Gene3D" id="1.20.1530.20">
    <property type="match status" value="1"/>
</dbReference>
<evidence type="ECO:0000313" key="9">
    <source>
        <dbReference type="EMBL" id="KIP07736.1"/>
    </source>
</evidence>
<feature type="transmembrane region" description="Helical" evidence="7">
    <location>
        <begin position="71"/>
        <end position="89"/>
    </location>
</feature>
<dbReference type="InterPro" id="IPR038770">
    <property type="entry name" value="Na+/solute_symporter_sf"/>
</dbReference>
<feature type="transmembrane region" description="Helical" evidence="7">
    <location>
        <begin position="136"/>
        <end position="159"/>
    </location>
</feature>
<protein>
    <recommendedName>
        <fullName evidence="8">Cation/H+ exchanger transmembrane domain-containing protein</fullName>
    </recommendedName>
</protein>
<feature type="transmembrane region" description="Helical" evidence="7">
    <location>
        <begin position="42"/>
        <end position="64"/>
    </location>
</feature>
<dbReference type="InterPro" id="IPR006153">
    <property type="entry name" value="Cation/H_exchanger_TM"/>
</dbReference>
<feature type="transmembrane region" description="Helical" evidence="7">
    <location>
        <begin position="236"/>
        <end position="258"/>
    </location>
</feature>
<dbReference type="GO" id="GO:1902600">
    <property type="term" value="P:proton transmembrane transport"/>
    <property type="evidence" value="ECO:0007669"/>
    <property type="project" value="InterPro"/>
</dbReference>
<evidence type="ECO:0000256" key="6">
    <source>
        <dbReference type="ARBA" id="ARBA00023136"/>
    </source>
</evidence>
<feature type="transmembrane region" description="Helical" evidence="7">
    <location>
        <begin position="101"/>
        <end position="124"/>
    </location>
</feature>
<comment type="subcellular location">
    <subcellularLocation>
        <location evidence="1">Membrane</location>
        <topology evidence="1">Multi-pass membrane protein</topology>
    </subcellularLocation>
</comment>
<feature type="transmembrane region" description="Helical" evidence="7">
    <location>
        <begin position="354"/>
        <end position="377"/>
    </location>
</feature>
<feature type="transmembrane region" description="Helical" evidence="7">
    <location>
        <begin position="324"/>
        <end position="342"/>
    </location>
</feature>
<organism evidence="9 10">
    <name type="scientific">Phlebiopsis gigantea (strain 11061_1 CR5-6)</name>
    <name type="common">White-rot fungus</name>
    <name type="synonym">Peniophora gigantea</name>
    <dbReference type="NCBI Taxonomy" id="745531"/>
    <lineage>
        <taxon>Eukaryota</taxon>
        <taxon>Fungi</taxon>
        <taxon>Dikarya</taxon>
        <taxon>Basidiomycota</taxon>
        <taxon>Agaricomycotina</taxon>
        <taxon>Agaricomycetes</taxon>
        <taxon>Polyporales</taxon>
        <taxon>Phanerochaetaceae</taxon>
        <taxon>Phlebiopsis</taxon>
    </lineage>
</organism>
<sequence length="886" mass="95080">MGVLVRQFAEMREVLSRRATAPSQAGVFSGDNPSAYNTTDPFRLWVIQVIVIMGMIQLLAFFLSRIRQPRVIAEVIGGVVLGPSVMGRIPNFTNTIFPAPSLPFINLTSTIGLVLFLFLVGLEIDVKIIRRNLKASMLISATGLVIPLGLGAALGVPIYHQFVDPSVNFGYFLLFTAVAIGITAFPVLCRILTELKLLEDTVGVVVLAAGVGNDVVGWVLLALTVALVNAGSGLTALWVLLTAVGYVLFLLIPVRWAFRWLARRTGCLETGQPTALMMTITLVLVFISAFFTDIIGIHAIFGGFIAGLIIPHDNGFAISLVEKLEDLVTLLFLPLYFVFSGLKTNLGLLDNGITWGYTILICVVAFLSKFLGCAVVAKFSGFTYRESGAIGSLMSCKGLVELIVLNVGLSAGILDTRTFSMFVLHALVLTFMTTPLTLLFYPAKYRTRATAVVKPGTAIEAGQSSLFLDTFKHKFAVIVDRIEQLPALMTLTQLLQPSSTDSASASKVSVTSSASEKQALPATPPGLGYVTSSSTPVSMEVLRLIELTDRTSAVLKSQSADSLVQRDPILAIFRTFGNLNRLVVSTALAVVGHEEFAPYIADFAQRTSSDLVILPWSSNAGSTDGTPTESIAVSSAITTTFDSLFAQIRSGPQNESLAQVQFFRKMFVAATTDVALYIDGGLSHTTDTSSSTHIFLPFFGGPDDRLALAFVVQLCMNPVVSATVVRFSKVDDAAALTPVSTIEEVKKVPNLQDTVYALGDTQTRLASESADNLLWDQYTMAPGSSRFTNALSRIAFKTQRSSLPLHDVLNTTAEVGSQSPHSRLLVVTGRSRRLAVESHAVELQQVLTEKNAHLGSETTKALGDVGSALVASTANVSLLVVQAFLS</sequence>
<keyword evidence="5" id="KW-0406">Ion transport</keyword>
<proteinExistence type="predicted"/>
<feature type="transmembrane region" description="Helical" evidence="7">
    <location>
        <begin position="389"/>
        <end position="413"/>
    </location>
</feature>
<feature type="transmembrane region" description="Helical" evidence="7">
    <location>
        <begin position="204"/>
        <end position="230"/>
    </location>
</feature>
<accession>A0A0C3RZE4</accession>
<keyword evidence="6 7" id="KW-0472">Membrane</keyword>
<dbReference type="OrthoDB" id="2687058at2759"/>
<keyword evidence="4 7" id="KW-1133">Transmembrane helix</keyword>
<evidence type="ECO:0000256" key="1">
    <source>
        <dbReference type="ARBA" id="ARBA00004141"/>
    </source>
</evidence>
<dbReference type="InterPro" id="IPR050794">
    <property type="entry name" value="CPA2_transporter"/>
</dbReference>
<feature type="transmembrane region" description="Helical" evidence="7">
    <location>
        <begin position="295"/>
        <end position="312"/>
    </location>
</feature>
<feature type="domain" description="Cation/H+ exchanger transmembrane" evidence="8">
    <location>
        <begin position="61"/>
        <end position="436"/>
    </location>
</feature>
<dbReference type="AlphaFoldDB" id="A0A0C3RZE4"/>
<evidence type="ECO:0000256" key="5">
    <source>
        <dbReference type="ARBA" id="ARBA00023065"/>
    </source>
</evidence>
<keyword evidence="10" id="KW-1185">Reference proteome</keyword>
<name>A0A0C3RZE4_PHLG1</name>